<comment type="catalytic activity">
    <reaction evidence="1">
        <text>Hydrolysis of alpha-(2-&gt;3)-, alpha-(2-&gt;6)-, alpha-(2-&gt;8)- glycosidic linkages of terminal sialic acid residues in oligosaccharides, glycoproteins, glycolipids, colominic acid and synthetic substrates.</text>
        <dbReference type="EC" id="3.2.1.18"/>
    </reaction>
</comment>
<accession>A0A4R1L6P3</accession>
<evidence type="ECO:0000256" key="4">
    <source>
        <dbReference type="SAM" id="MobiDB-lite"/>
    </source>
</evidence>
<dbReference type="PANTHER" id="PTHR10628:SF30">
    <property type="entry name" value="EXO-ALPHA-SIALIDASE"/>
    <property type="match status" value="1"/>
</dbReference>
<dbReference type="InterPro" id="IPR026856">
    <property type="entry name" value="Sialidase_fam"/>
</dbReference>
<dbReference type="PROSITE" id="PS51257">
    <property type="entry name" value="PROKAR_LIPOPROTEIN"/>
    <property type="match status" value="1"/>
</dbReference>
<dbReference type="GO" id="GO:0009313">
    <property type="term" value="P:oligosaccharide catabolic process"/>
    <property type="evidence" value="ECO:0007669"/>
    <property type="project" value="TreeGrafter"/>
</dbReference>
<proteinExistence type="inferred from homology"/>
<feature type="compositionally biased region" description="Basic and acidic residues" evidence="4">
    <location>
        <begin position="451"/>
        <end position="485"/>
    </location>
</feature>
<organism evidence="6 7">
    <name type="scientific">Acidipila rosea</name>
    <dbReference type="NCBI Taxonomy" id="768535"/>
    <lineage>
        <taxon>Bacteria</taxon>
        <taxon>Pseudomonadati</taxon>
        <taxon>Acidobacteriota</taxon>
        <taxon>Terriglobia</taxon>
        <taxon>Terriglobales</taxon>
        <taxon>Acidobacteriaceae</taxon>
        <taxon>Acidipila</taxon>
    </lineage>
</organism>
<dbReference type="InterPro" id="IPR036278">
    <property type="entry name" value="Sialidase_sf"/>
</dbReference>
<evidence type="ECO:0000256" key="3">
    <source>
        <dbReference type="ARBA" id="ARBA00012733"/>
    </source>
</evidence>
<dbReference type="GO" id="GO:0005737">
    <property type="term" value="C:cytoplasm"/>
    <property type="evidence" value="ECO:0007669"/>
    <property type="project" value="TreeGrafter"/>
</dbReference>
<dbReference type="SUPFAM" id="SSF50939">
    <property type="entry name" value="Sialidases"/>
    <property type="match status" value="2"/>
</dbReference>
<feature type="signal peptide" evidence="5">
    <location>
        <begin position="1"/>
        <end position="25"/>
    </location>
</feature>
<feature type="chain" id="PRO_5020587984" description="exo-alpha-sialidase" evidence="5">
    <location>
        <begin position="26"/>
        <end position="502"/>
    </location>
</feature>
<comment type="similarity">
    <text evidence="2">Belongs to the glycosyl hydrolase 33 family.</text>
</comment>
<dbReference type="CDD" id="cd15482">
    <property type="entry name" value="Sialidase_non-viral"/>
    <property type="match status" value="1"/>
</dbReference>
<evidence type="ECO:0000256" key="2">
    <source>
        <dbReference type="ARBA" id="ARBA00009348"/>
    </source>
</evidence>
<reference evidence="6 7" key="1">
    <citation type="submission" date="2019-03" db="EMBL/GenBank/DDBJ databases">
        <title>Genomic Encyclopedia of Type Strains, Phase IV (KMG-IV): sequencing the most valuable type-strain genomes for metagenomic binning, comparative biology and taxonomic classification.</title>
        <authorList>
            <person name="Goeker M."/>
        </authorList>
    </citation>
    <scope>NUCLEOTIDE SEQUENCE [LARGE SCALE GENOMIC DNA]</scope>
    <source>
        <strain evidence="6 7">DSM 103428</strain>
    </source>
</reference>
<evidence type="ECO:0000256" key="5">
    <source>
        <dbReference type="SAM" id="SignalP"/>
    </source>
</evidence>
<evidence type="ECO:0000256" key="1">
    <source>
        <dbReference type="ARBA" id="ARBA00000427"/>
    </source>
</evidence>
<dbReference type="Proteomes" id="UP000295210">
    <property type="component" value="Unassembled WGS sequence"/>
</dbReference>
<evidence type="ECO:0000313" key="6">
    <source>
        <dbReference type="EMBL" id="TCK73842.1"/>
    </source>
</evidence>
<sequence length="502" mass="54895">MTMRSIAAATALSLCSCLYTASAGAETPAAEMPRAPGAQITTLTAPGYFSEPSVAVNPGNPQQVVVAYQVPTHIAYSTDAGATWLHAKNVAPADFKVNGDVSVTYDSKGHAFVCYIAFNKLGTFNYWGHATNKNGIYLRRSLDGGKTWEASPVTVSEQQQQPGVPMEDKPYVVADTSHGPYAGNLYIAWTRWGLKDSRMVFTRSTDDGKSWTTPVEIDQHPGLPRDDNGALEGFDGAVGADSTLYAVWSEGDDIQFTISRDGGKSFSRVRNILHTAPIMFAVQDFQRANGFPQIAVDPRSGDHKHAHLYVTWSDYRNGDIDVFCARSENGGRTWSEPVRVNDDPVHDGSDQFYQWLTVDPVNGAVSILFYDRRGDQENRKTFVTLARSVDGGKSFHNYAWSVKPFVANDQEFMGDYSGIASYNNRVYGAWTEDATPTGGRPAAKATAAKIAPDRGQDKAKERAPDQAKEQAQDKSGEKKKEEPTARNHTIIRVGVAEFPAGR</sequence>
<comment type="caution">
    <text evidence="6">The sequence shown here is derived from an EMBL/GenBank/DDBJ whole genome shotgun (WGS) entry which is preliminary data.</text>
</comment>
<dbReference type="OrthoDB" id="127067at2"/>
<gene>
    <name evidence="6" type="ORF">C7378_1458</name>
</gene>
<dbReference type="EMBL" id="SMGK01000002">
    <property type="protein sequence ID" value="TCK73842.1"/>
    <property type="molecule type" value="Genomic_DNA"/>
</dbReference>
<dbReference type="AlphaFoldDB" id="A0A4R1L6P3"/>
<dbReference type="PANTHER" id="PTHR10628">
    <property type="entry name" value="SIALIDASE"/>
    <property type="match status" value="1"/>
</dbReference>
<name>A0A4R1L6P3_9BACT</name>
<dbReference type="GO" id="GO:0004308">
    <property type="term" value="F:exo-alpha-sialidase activity"/>
    <property type="evidence" value="ECO:0007669"/>
    <property type="project" value="UniProtKB-EC"/>
</dbReference>
<dbReference type="GO" id="GO:0006689">
    <property type="term" value="P:ganglioside catabolic process"/>
    <property type="evidence" value="ECO:0007669"/>
    <property type="project" value="TreeGrafter"/>
</dbReference>
<feature type="region of interest" description="Disordered" evidence="4">
    <location>
        <begin position="447"/>
        <end position="502"/>
    </location>
</feature>
<dbReference type="GO" id="GO:0016020">
    <property type="term" value="C:membrane"/>
    <property type="evidence" value="ECO:0007669"/>
    <property type="project" value="TreeGrafter"/>
</dbReference>
<protein>
    <recommendedName>
        <fullName evidence="3">exo-alpha-sialidase</fullName>
        <ecNumber evidence="3">3.2.1.18</ecNumber>
    </recommendedName>
</protein>
<evidence type="ECO:0000313" key="7">
    <source>
        <dbReference type="Proteomes" id="UP000295210"/>
    </source>
</evidence>
<dbReference type="RefSeq" id="WP_131994002.1">
    <property type="nucleotide sequence ID" value="NZ_SMGK01000002.1"/>
</dbReference>
<dbReference type="EC" id="3.2.1.18" evidence="3"/>
<keyword evidence="5" id="KW-0732">Signal</keyword>
<keyword evidence="7" id="KW-1185">Reference proteome</keyword>
<dbReference type="Gene3D" id="2.120.10.10">
    <property type="match status" value="2"/>
</dbReference>